<keyword evidence="1" id="KW-0472">Membrane</keyword>
<feature type="transmembrane region" description="Helical" evidence="1">
    <location>
        <begin position="512"/>
        <end position="536"/>
    </location>
</feature>
<feature type="transmembrane region" description="Helical" evidence="1">
    <location>
        <begin position="99"/>
        <end position="117"/>
    </location>
</feature>
<feature type="transmembrane region" description="Helical" evidence="1">
    <location>
        <begin position="463"/>
        <end position="483"/>
    </location>
</feature>
<evidence type="ECO:0000256" key="1">
    <source>
        <dbReference type="SAM" id="Phobius"/>
    </source>
</evidence>
<feature type="transmembrane region" description="Helical" evidence="1">
    <location>
        <begin position="184"/>
        <end position="210"/>
    </location>
</feature>
<keyword evidence="1" id="KW-0812">Transmembrane</keyword>
<dbReference type="PANTHER" id="PTHR47754">
    <property type="entry name" value="SERPENTINE RECEPTOR, CLASS X-RELATED"/>
    <property type="match status" value="1"/>
</dbReference>
<feature type="transmembrane region" description="Helical" evidence="1">
    <location>
        <begin position="26"/>
        <end position="47"/>
    </location>
</feature>
<protein>
    <recommendedName>
        <fullName evidence="2">7TM GPCR serpentine receptor class x (Srx) domain-containing protein</fullName>
    </recommendedName>
</protein>
<feature type="transmembrane region" description="Helical" evidence="1">
    <location>
        <begin position="331"/>
        <end position="353"/>
    </location>
</feature>
<comment type="caution">
    <text evidence="3">The sequence shown here is derived from an EMBL/GenBank/DDBJ whole genome shotgun (WGS) entry which is preliminary data.</text>
</comment>
<gene>
    <name evidence="3" type="ORF">CAMP_LOCUS13671</name>
</gene>
<organism evidence="3 4">
    <name type="scientific">Caenorhabditis angaria</name>
    <dbReference type="NCBI Taxonomy" id="860376"/>
    <lineage>
        <taxon>Eukaryota</taxon>
        <taxon>Metazoa</taxon>
        <taxon>Ecdysozoa</taxon>
        <taxon>Nematoda</taxon>
        <taxon>Chromadorea</taxon>
        <taxon>Rhabditida</taxon>
        <taxon>Rhabditina</taxon>
        <taxon>Rhabditomorpha</taxon>
        <taxon>Rhabditoidea</taxon>
        <taxon>Rhabditidae</taxon>
        <taxon>Peloderinae</taxon>
        <taxon>Caenorhabditis</taxon>
    </lineage>
</organism>
<reference evidence="3" key="1">
    <citation type="submission" date="2022-11" db="EMBL/GenBank/DDBJ databases">
        <authorList>
            <person name="Kikuchi T."/>
        </authorList>
    </citation>
    <scope>NUCLEOTIDE SEQUENCE</scope>
    <source>
        <strain evidence="3">PS1010</strain>
    </source>
</reference>
<sequence>MDSEYNRWQETGNPASQQLRHIEASIMLITGVIGVSLNSLVIISLWGRNTENSGYLKIIMVKAMANNIICFGYIIWPVPVTYLDSYFLPQYFNTFMGQFLGWFAWTLGPLTQLLMNGNRVMAVFYPSYFSREFRFNTTNIMLTLCFCFSGFLFSIGMIFDGCQYMFQRTLIGWIHMDSDCGNNLARACVISMFLIIIVSNCFNFSIFIKLAAFSKTLSDVQASIRRRKHRIMLIQSVCQDLLIVLDTFDTTITSRKYPITQFLTMSLSMVFFRMLEGFIFLTMNERIREEAKRVIGTRFIHSKSTPNTSRISTNPLTLFVKSARTSKEFRIIGGTVLIVICIFCLFSNSLVFLSLWKPITSIGGFAKICLVKSWANLIVSIGTLMWPVPCILLNKYFLPLFYDVVFGQILGWFACTLGRKHDITFFFENKSFLAPLTQILLTSNRAFAVYFPQYFNKKYNYNPTNIGIIVSILLSLSFSIAGFRDGCHFLYLLDRLGWAPEESPCAQILSRFFLIFVFSMAVISNSFNIAVLWKLISDSAQIRVSNNETKRRKSNRRAMFIQSVLQDCLNLFHMLNTTMTFKVYDADWFRFACLSCSIVFVRMLEG</sequence>
<feature type="transmembrane region" description="Helical" evidence="1">
    <location>
        <begin position="59"/>
        <end position="79"/>
    </location>
</feature>
<proteinExistence type="predicted"/>
<keyword evidence="1" id="KW-1133">Transmembrane helix</keyword>
<feature type="domain" description="7TM GPCR serpentine receptor class x (Srx)" evidence="2">
    <location>
        <begin position="30"/>
        <end position="284"/>
    </location>
</feature>
<dbReference type="SUPFAM" id="SSF81321">
    <property type="entry name" value="Family A G protein-coupled receptor-like"/>
    <property type="match status" value="1"/>
</dbReference>
<dbReference type="AlphaFoldDB" id="A0A9P1IVK3"/>
<dbReference type="PANTHER" id="PTHR47754:SF3">
    <property type="entry name" value="7TM GPCR SERPENTINE RECEPTOR CLASS X (SRX) DOMAIN-CONTAINING PROTEIN"/>
    <property type="match status" value="1"/>
</dbReference>
<evidence type="ECO:0000313" key="4">
    <source>
        <dbReference type="Proteomes" id="UP001152747"/>
    </source>
</evidence>
<feature type="transmembrane region" description="Helical" evidence="1">
    <location>
        <begin position="138"/>
        <end position="159"/>
    </location>
</feature>
<keyword evidence="4" id="KW-1185">Reference proteome</keyword>
<name>A0A9P1IVK3_9PELO</name>
<evidence type="ECO:0000313" key="3">
    <source>
        <dbReference type="EMBL" id="CAI5451034.1"/>
    </source>
</evidence>
<evidence type="ECO:0000259" key="2">
    <source>
        <dbReference type="Pfam" id="PF10328"/>
    </source>
</evidence>
<dbReference type="Gene3D" id="1.20.1070.10">
    <property type="entry name" value="Rhodopsin 7-helix transmembrane proteins"/>
    <property type="match status" value="1"/>
</dbReference>
<feature type="transmembrane region" description="Helical" evidence="1">
    <location>
        <begin position="400"/>
        <end position="419"/>
    </location>
</feature>
<dbReference type="InterPro" id="IPR019430">
    <property type="entry name" value="7TM_GPCR_serpentine_rcpt_Srx"/>
</dbReference>
<feature type="domain" description="7TM GPCR serpentine receptor class x (Srx)" evidence="2">
    <location>
        <begin position="338"/>
        <end position="606"/>
    </location>
</feature>
<dbReference type="EMBL" id="CANHGI010000005">
    <property type="protein sequence ID" value="CAI5451034.1"/>
    <property type="molecule type" value="Genomic_DNA"/>
</dbReference>
<dbReference type="Proteomes" id="UP001152747">
    <property type="component" value="Unassembled WGS sequence"/>
</dbReference>
<dbReference type="Pfam" id="PF10328">
    <property type="entry name" value="7TM_GPCR_Srx"/>
    <property type="match status" value="2"/>
</dbReference>
<accession>A0A9P1IVK3</accession>